<dbReference type="InterPro" id="IPR014710">
    <property type="entry name" value="RmlC-like_jellyroll"/>
</dbReference>
<protein>
    <recommendedName>
        <fullName evidence="1">Cyclic nucleotide-binding domain-containing protein</fullName>
    </recommendedName>
</protein>
<feature type="non-terminal residue" evidence="2">
    <location>
        <position position="1"/>
    </location>
</feature>
<gene>
    <name evidence="2" type="ORF">METZ01_LOCUS356723</name>
</gene>
<organism evidence="2">
    <name type="scientific">marine metagenome</name>
    <dbReference type="NCBI Taxonomy" id="408172"/>
    <lineage>
        <taxon>unclassified sequences</taxon>
        <taxon>metagenomes</taxon>
        <taxon>ecological metagenomes</taxon>
    </lineage>
</organism>
<dbReference type="InterPro" id="IPR018490">
    <property type="entry name" value="cNMP-bd_dom_sf"/>
</dbReference>
<dbReference type="AlphaFoldDB" id="A0A382S1Q1"/>
<dbReference type="EMBL" id="UINC01125790">
    <property type="protein sequence ID" value="SVD03869.1"/>
    <property type="molecule type" value="Genomic_DNA"/>
</dbReference>
<sequence length="52" mass="6028">NEPRSASVISLTECRLLSLERGDLERILRRYSSIAFSMMRILSRRLRTTMAA</sequence>
<dbReference type="SUPFAM" id="SSF51206">
    <property type="entry name" value="cAMP-binding domain-like"/>
    <property type="match status" value="1"/>
</dbReference>
<dbReference type="InterPro" id="IPR000595">
    <property type="entry name" value="cNMP-bd_dom"/>
</dbReference>
<reference evidence="2" key="1">
    <citation type="submission" date="2018-05" db="EMBL/GenBank/DDBJ databases">
        <authorList>
            <person name="Lanie J.A."/>
            <person name="Ng W.-L."/>
            <person name="Kazmierczak K.M."/>
            <person name="Andrzejewski T.M."/>
            <person name="Davidsen T.M."/>
            <person name="Wayne K.J."/>
            <person name="Tettelin H."/>
            <person name="Glass J.I."/>
            <person name="Rusch D."/>
            <person name="Podicherti R."/>
            <person name="Tsui H.-C.T."/>
            <person name="Winkler M.E."/>
        </authorList>
    </citation>
    <scope>NUCLEOTIDE SEQUENCE</scope>
</reference>
<dbReference type="Gene3D" id="2.60.120.10">
    <property type="entry name" value="Jelly Rolls"/>
    <property type="match status" value="1"/>
</dbReference>
<name>A0A382S1Q1_9ZZZZ</name>
<dbReference type="PROSITE" id="PS50042">
    <property type="entry name" value="CNMP_BINDING_3"/>
    <property type="match status" value="1"/>
</dbReference>
<accession>A0A382S1Q1</accession>
<feature type="domain" description="Cyclic nucleotide-binding" evidence="1">
    <location>
        <begin position="1"/>
        <end position="45"/>
    </location>
</feature>
<proteinExistence type="predicted"/>
<evidence type="ECO:0000259" key="1">
    <source>
        <dbReference type="PROSITE" id="PS50042"/>
    </source>
</evidence>
<evidence type="ECO:0000313" key="2">
    <source>
        <dbReference type="EMBL" id="SVD03869.1"/>
    </source>
</evidence>